<organism evidence="2 3">
    <name type="scientific">Schistosoma japonicum</name>
    <name type="common">Blood fluke</name>
    <dbReference type="NCBI Taxonomy" id="6182"/>
    <lineage>
        <taxon>Eukaryota</taxon>
        <taxon>Metazoa</taxon>
        <taxon>Spiralia</taxon>
        <taxon>Lophotrochozoa</taxon>
        <taxon>Platyhelminthes</taxon>
        <taxon>Trematoda</taxon>
        <taxon>Digenea</taxon>
        <taxon>Strigeidida</taxon>
        <taxon>Schistosomatoidea</taxon>
        <taxon>Schistosomatidae</taxon>
        <taxon>Schistosoma</taxon>
    </lineage>
</organism>
<dbReference type="Proteomes" id="UP000311919">
    <property type="component" value="Unassembled WGS sequence"/>
</dbReference>
<evidence type="ECO:0000313" key="3">
    <source>
        <dbReference type="Proteomes" id="UP000311919"/>
    </source>
</evidence>
<gene>
    <name evidence="2" type="ORF">EWB00_000523</name>
</gene>
<name>A0A4Z2CKE4_SCHJA</name>
<sequence>MAADLASIPRIKVKACGGVMSLTATPSFRKTTQGEDQHLDTQQNLWSSDSIFIEPEPKVDTTINTNRVVPSPVSQISPTNLQPPALQRHFLTTTKSGGKQK</sequence>
<evidence type="ECO:0000313" key="2">
    <source>
        <dbReference type="EMBL" id="TNN04682.1"/>
    </source>
</evidence>
<feature type="compositionally biased region" description="Polar residues" evidence="1">
    <location>
        <begin position="69"/>
        <end position="82"/>
    </location>
</feature>
<dbReference type="EMBL" id="SKCS01001153">
    <property type="protein sequence ID" value="TNN04682.1"/>
    <property type="molecule type" value="Genomic_DNA"/>
</dbReference>
<feature type="compositionally biased region" description="Polar residues" evidence="1">
    <location>
        <begin position="90"/>
        <end position="101"/>
    </location>
</feature>
<dbReference type="AlphaFoldDB" id="A0A4Z2CKE4"/>
<proteinExistence type="predicted"/>
<protein>
    <submittedName>
        <fullName evidence="2">Uncharacterized protein</fullName>
    </submittedName>
</protein>
<accession>A0A4Z2CKE4</accession>
<feature type="region of interest" description="Disordered" evidence="1">
    <location>
        <begin position="69"/>
        <end position="101"/>
    </location>
</feature>
<keyword evidence="3" id="KW-1185">Reference proteome</keyword>
<comment type="caution">
    <text evidence="2">The sequence shown here is derived from an EMBL/GenBank/DDBJ whole genome shotgun (WGS) entry which is preliminary data.</text>
</comment>
<reference evidence="2 3" key="1">
    <citation type="submission" date="2019-03" db="EMBL/GenBank/DDBJ databases">
        <title>An improved genome assembly of the fluke Schistosoma japonicum.</title>
        <authorList>
            <person name="Hu W."/>
            <person name="Luo F."/>
            <person name="Yin M."/>
            <person name="Mo X."/>
            <person name="Sun C."/>
            <person name="Wu Q."/>
            <person name="Zhu B."/>
            <person name="Xiang M."/>
            <person name="Wang J."/>
            <person name="Wang Y."/>
            <person name="Zhang T."/>
            <person name="Xu B."/>
            <person name="Zheng H."/>
            <person name="Feng Z."/>
        </authorList>
    </citation>
    <scope>NUCLEOTIDE SEQUENCE [LARGE SCALE GENOMIC DNA]</scope>
    <source>
        <strain evidence="2">HuSjv2</strain>
        <tissue evidence="2">Worms</tissue>
    </source>
</reference>
<evidence type="ECO:0000256" key="1">
    <source>
        <dbReference type="SAM" id="MobiDB-lite"/>
    </source>
</evidence>